<dbReference type="InterPro" id="IPR003779">
    <property type="entry name" value="CMD-like"/>
</dbReference>
<keyword evidence="3" id="KW-1185">Reference proteome</keyword>
<gene>
    <name evidence="2" type="ORF">ACTIVE_5695</name>
</gene>
<organism evidence="2 3">
    <name type="scientific">Actinomadura verrucosospora</name>
    <dbReference type="NCBI Taxonomy" id="46165"/>
    <lineage>
        <taxon>Bacteria</taxon>
        <taxon>Bacillati</taxon>
        <taxon>Actinomycetota</taxon>
        <taxon>Actinomycetes</taxon>
        <taxon>Streptosporangiales</taxon>
        <taxon>Thermomonosporaceae</taxon>
        <taxon>Actinomadura</taxon>
    </lineage>
</organism>
<proteinExistence type="predicted"/>
<feature type="domain" description="Carboxymuconolactone decarboxylase-like" evidence="1">
    <location>
        <begin position="48"/>
        <end position="105"/>
    </location>
</feature>
<keyword evidence="2" id="KW-0575">Peroxidase</keyword>
<evidence type="ECO:0000259" key="1">
    <source>
        <dbReference type="Pfam" id="PF02627"/>
    </source>
</evidence>
<protein>
    <submittedName>
        <fullName evidence="2">Alkylhydroperoxidase AhpD family core domain-containing protein</fullName>
    </submittedName>
</protein>
<keyword evidence="2" id="KW-0560">Oxidoreductase</keyword>
<dbReference type="GO" id="GO:0051920">
    <property type="term" value="F:peroxiredoxin activity"/>
    <property type="evidence" value="ECO:0007669"/>
    <property type="project" value="InterPro"/>
</dbReference>
<reference evidence="2 3" key="1">
    <citation type="submission" date="2020-05" db="EMBL/GenBank/DDBJ databases">
        <title>Actinomadura verrucosospora NRRL-B18236 (PFL_A860) Genome sequencing and assembly.</title>
        <authorList>
            <person name="Samborskyy M."/>
        </authorList>
    </citation>
    <scope>NUCLEOTIDE SEQUENCE [LARGE SCALE GENOMIC DNA]</scope>
    <source>
        <strain evidence="2 3">NRRL:B18236</strain>
    </source>
</reference>
<evidence type="ECO:0000313" key="3">
    <source>
        <dbReference type="Proteomes" id="UP000501240"/>
    </source>
</evidence>
<dbReference type="PANTHER" id="PTHR35446:SF2">
    <property type="entry name" value="CARBOXYMUCONOLACTONE DECARBOXYLASE-LIKE DOMAIN-CONTAINING PROTEIN"/>
    <property type="match status" value="1"/>
</dbReference>
<dbReference type="RefSeq" id="WP_173097915.1">
    <property type="nucleotide sequence ID" value="NZ_CP053892.1"/>
</dbReference>
<dbReference type="Gene3D" id="1.20.1290.10">
    <property type="entry name" value="AhpD-like"/>
    <property type="match status" value="1"/>
</dbReference>
<evidence type="ECO:0000313" key="2">
    <source>
        <dbReference type="EMBL" id="QKG24052.1"/>
    </source>
</evidence>
<sequence>MRLDVLNHGYRPGTKLLFAVVRLFSGHPLPDAAKLTFYRPDFYGARAKEFTHEAMRGPSAWSVGDRELMAAYVSKVNGSAFCIGAHTATATRAYQDEARVTAVLDELDAPPVEEPLRSTLRMLGRLVRDGQVAAADMREVLAAGATPEQVRDALAVCAAFDTTDRLADAFGFELLSPEGYAAGAKFLLKRGYR</sequence>
<dbReference type="InterPro" id="IPR029032">
    <property type="entry name" value="AhpD-like"/>
</dbReference>
<dbReference type="SUPFAM" id="SSF69118">
    <property type="entry name" value="AhpD-like"/>
    <property type="match status" value="1"/>
</dbReference>
<dbReference type="Proteomes" id="UP000501240">
    <property type="component" value="Chromosome"/>
</dbReference>
<dbReference type="PANTHER" id="PTHR35446">
    <property type="entry name" value="SI:CH211-175M2.5"/>
    <property type="match status" value="1"/>
</dbReference>
<accession>A0A7D3W1H8</accession>
<dbReference type="Pfam" id="PF02627">
    <property type="entry name" value="CMD"/>
    <property type="match status" value="1"/>
</dbReference>
<name>A0A7D3W1H8_ACTVE</name>
<dbReference type="EMBL" id="CP053892">
    <property type="protein sequence ID" value="QKG24052.1"/>
    <property type="molecule type" value="Genomic_DNA"/>
</dbReference>
<dbReference type="AlphaFoldDB" id="A0A7D3W1H8"/>